<comment type="caution">
    <text evidence="1">The sequence shown here is derived from an EMBL/GenBank/DDBJ whole genome shotgun (WGS) entry which is preliminary data.</text>
</comment>
<dbReference type="AlphaFoldDB" id="A0A7V9A9X0"/>
<organism evidence="1 2">
    <name type="scientific">Bremerella alba</name>
    <dbReference type="NCBI Taxonomy" id="980252"/>
    <lineage>
        <taxon>Bacteria</taxon>
        <taxon>Pseudomonadati</taxon>
        <taxon>Planctomycetota</taxon>
        <taxon>Planctomycetia</taxon>
        <taxon>Pirellulales</taxon>
        <taxon>Pirellulaceae</taxon>
        <taxon>Bremerella</taxon>
    </lineage>
</organism>
<reference evidence="1 2" key="1">
    <citation type="submission" date="2020-05" db="EMBL/GenBank/DDBJ databases">
        <title>Bremerella alba sp. nov., a novel planctomycete isolated from the surface of the macroalga Fucus spiralis.</title>
        <authorList>
            <person name="Godinho O."/>
            <person name="Botelho R."/>
            <person name="Albuquerque L."/>
            <person name="Wiegand S."/>
            <person name="Da Costa M.S."/>
            <person name="Lobo-Da-Cunha A."/>
            <person name="Jogler C."/>
            <person name="Lage O.M."/>
        </authorList>
    </citation>
    <scope>NUCLEOTIDE SEQUENCE [LARGE SCALE GENOMIC DNA]</scope>
    <source>
        <strain evidence="1 2">FF15</strain>
    </source>
</reference>
<accession>A0A7V9A9X0</accession>
<keyword evidence="2" id="KW-1185">Reference proteome</keyword>
<sequence>MPQTDIFVTDHDLYQLVQFLLDQNCRIVPDLNYKEPSPLLIDSMREFENTRTIQEEKLFFVLNKSWQKSPLDFGQYEKEGHTIYYIKQKNGGPTLDIYAPLPIVHKDNVVLPHGFIAYHGQFWNPVVEANETAPDPLKSAYLNARKFLRRNAMTRKANKRTYVIAANARKKLEEGYALGAPFESE</sequence>
<dbReference type="Proteomes" id="UP000551616">
    <property type="component" value="Unassembled WGS sequence"/>
</dbReference>
<gene>
    <name evidence="1" type="ORF">HOV93_51230</name>
</gene>
<name>A0A7V9A9X0_9BACT</name>
<evidence type="ECO:0000313" key="1">
    <source>
        <dbReference type="EMBL" id="MBA2117917.1"/>
    </source>
</evidence>
<dbReference type="RefSeq" id="WP_207399274.1">
    <property type="nucleotide sequence ID" value="NZ_JABRWO010000023.1"/>
</dbReference>
<dbReference type="EMBL" id="JABRWO010000023">
    <property type="protein sequence ID" value="MBA2117917.1"/>
    <property type="molecule type" value="Genomic_DNA"/>
</dbReference>
<protein>
    <submittedName>
        <fullName evidence="1">Uncharacterized protein</fullName>
    </submittedName>
</protein>
<evidence type="ECO:0000313" key="2">
    <source>
        <dbReference type="Proteomes" id="UP000551616"/>
    </source>
</evidence>
<proteinExistence type="predicted"/>